<dbReference type="Gene3D" id="2.40.160.20">
    <property type="match status" value="1"/>
</dbReference>
<gene>
    <name evidence="2" type="ORF">SAMN05660236_1912</name>
</gene>
<evidence type="ECO:0000313" key="2">
    <source>
        <dbReference type="EMBL" id="SKC59855.1"/>
    </source>
</evidence>
<reference evidence="2 3" key="1">
    <citation type="submission" date="2017-02" db="EMBL/GenBank/DDBJ databases">
        <authorList>
            <person name="Peterson S.W."/>
        </authorList>
    </citation>
    <scope>NUCLEOTIDE SEQUENCE [LARGE SCALE GENOMIC DNA]</scope>
    <source>
        <strain evidence="2 3">DSM 25262</strain>
    </source>
</reference>
<keyword evidence="1" id="KW-0732">Signal</keyword>
<dbReference type="OrthoDB" id="930073at2"/>
<accession>A0A1T5K8L9</accession>
<dbReference type="STRING" id="688867.SAMN05660236_1912"/>
<organism evidence="2 3">
    <name type="scientific">Ohtaekwangia koreensis</name>
    <dbReference type="NCBI Taxonomy" id="688867"/>
    <lineage>
        <taxon>Bacteria</taxon>
        <taxon>Pseudomonadati</taxon>
        <taxon>Bacteroidota</taxon>
        <taxon>Cytophagia</taxon>
        <taxon>Cytophagales</taxon>
        <taxon>Fulvivirgaceae</taxon>
        <taxon>Ohtaekwangia</taxon>
    </lineage>
</organism>
<dbReference type="AlphaFoldDB" id="A0A1T5K8L9"/>
<dbReference type="EMBL" id="FUZU01000001">
    <property type="protein sequence ID" value="SKC59855.1"/>
    <property type="molecule type" value="Genomic_DNA"/>
</dbReference>
<feature type="chain" id="PRO_5012436936" evidence="1">
    <location>
        <begin position="21"/>
        <end position="296"/>
    </location>
</feature>
<evidence type="ECO:0000256" key="1">
    <source>
        <dbReference type="SAM" id="SignalP"/>
    </source>
</evidence>
<name>A0A1T5K8L9_9BACT</name>
<keyword evidence="3" id="KW-1185">Reference proteome</keyword>
<proteinExistence type="predicted"/>
<dbReference type="RefSeq" id="WP_079686422.1">
    <property type="nucleotide sequence ID" value="NZ_FUZU01000001.1"/>
</dbReference>
<evidence type="ECO:0000313" key="3">
    <source>
        <dbReference type="Proteomes" id="UP000190961"/>
    </source>
</evidence>
<protein>
    <submittedName>
        <fullName evidence="2">Outer membrane protein beta-barrel domain-containing protein</fullName>
    </submittedName>
</protein>
<sequence>MKKFYLSLLCLLLAANLVLAQSKKKKSPAAYNKQNKENEKFLEKQWWLGVKGGMNLTKVNVVTNYAILAPTNYDASESGKKYSNFNLTGSHFTIEATFYFKHFTFSLQPTFQHSRFAYTNQYRWTDGETATNNVELNYEQEQKVDHILIPLVVKYEMTNTKLRPYLQAGIFQAFRVGATKSVTVSGIDQASGGQNEFQDESITVGAKDLFAKKYWGLLGGAGFYYNLGNNVRLNFDVQYKLGMSNVVSAENRYSNDRLAGVGDAMDDLDMDNLSISLGCLFPLRFLESGFKSLNRK</sequence>
<feature type="signal peptide" evidence="1">
    <location>
        <begin position="1"/>
        <end position="20"/>
    </location>
</feature>
<dbReference type="Proteomes" id="UP000190961">
    <property type="component" value="Unassembled WGS sequence"/>
</dbReference>